<name>A0A0G0U2Z3_9BACT</name>
<comment type="caution">
    <text evidence="1">The sequence shown here is derived from an EMBL/GenBank/DDBJ whole genome shotgun (WGS) entry which is preliminary data.</text>
</comment>
<dbReference type="AlphaFoldDB" id="A0A0G0U2Z3"/>
<evidence type="ECO:0000313" key="2">
    <source>
        <dbReference type="Proteomes" id="UP000034601"/>
    </source>
</evidence>
<gene>
    <name evidence="1" type="ORF">UU29_C0005G0049</name>
</gene>
<organism evidence="1 2">
    <name type="scientific">Candidatus Daviesbacteria bacterium GW2011_GWA2_40_9</name>
    <dbReference type="NCBI Taxonomy" id="1618424"/>
    <lineage>
        <taxon>Bacteria</taxon>
        <taxon>Candidatus Daviesiibacteriota</taxon>
    </lineage>
</organism>
<dbReference type="EMBL" id="LCAB01000005">
    <property type="protein sequence ID" value="KKR83468.1"/>
    <property type="molecule type" value="Genomic_DNA"/>
</dbReference>
<evidence type="ECO:0000313" key="1">
    <source>
        <dbReference type="EMBL" id="KKR83468.1"/>
    </source>
</evidence>
<reference evidence="1 2" key="1">
    <citation type="journal article" date="2015" name="Nature">
        <title>rRNA introns, odd ribosomes, and small enigmatic genomes across a large radiation of phyla.</title>
        <authorList>
            <person name="Brown C.T."/>
            <person name="Hug L.A."/>
            <person name="Thomas B.C."/>
            <person name="Sharon I."/>
            <person name="Castelle C.J."/>
            <person name="Singh A."/>
            <person name="Wilkins M.J."/>
            <person name="Williams K.H."/>
            <person name="Banfield J.F."/>
        </authorList>
    </citation>
    <scope>NUCLEOTIDE SEQUENCE [LARGE SCALE GENOMIC DNA]</scope>
</reference>
<accession>A0A0G0U2Z3</accession>
<proteinExistence type="predicted"/>
<protein>
    <submittedName>
        <fullName evidence="1">Uncharacterized protein</fullName>
    </submittedName>
</protein>
<dbReference type="Proteomes" id="UP000034601">
    <property type="component" value="Unassembled WGS sequence"/>
</dbReference>
<sequence>MIQAERFLAETVARLPEGSERARLAGWLQEARDYNANKKPEAASKIDLRQQTYDLLTLVRKPSEQEREVLKRRGIVFLPLETKSYAQVVSEDPDYFWSGEGELDYANIRPELRDYALPVAVEVGFNPTQLALPDSFRKSRPVQLQMIEGYSQQLQAEFPDARVVMLPSTGYAQGDRAYKVATGEVLFRNYFARALDNLSEVDAAYAGRLDPSRRFFVHTWFADDGLDFVGAVPAVVFVGNK</sequence>